<evidence type="ECO:0000313" key="2">
    <source>
        <dbReference type="EMBL" id="KXW58503.1"/>
    </source>
</evidence>
<proteinExistence type="predicted"/>
<evidence type="ECO:0000259" key="1">
    <source>
        <dbReference type="PROSITE" id="PS50234"/>
    </source>
</evidence>
<gene>
    <name evidence="2" type="ORF">FEMY_09020</name>
</gene>
<keyword evidence="3" id="KW-1185">Reference proteome</keyword>
<feature type="domain" description="VWFA" evidence="1">
    <location>
        <begin position="420"/>
        <end position="608"/>
    </location>
</feature>
<dbReference type="AlphaFoldDB" id="A0A149VZ48"/>
<dbReference type="CDD" id="cd01454">
    <property type="entry name" value="vWA_norD_type"/>
    <property type="match status" value="1"/>
</dbReference>
<dbReference type="InterPro" id="IPR002035">
    <property type="entry name" value="VWF_A"/>
</dbReference>
<organism evidence="2 3">
    <name type="scientific">Ferrovum myxofaciens</name>
    <dbReference type="NCBI Taxonomy" id="416213"/>
    <lineage>
        <taxon>Bacteria</taxon>
        <taxon>Pseudomonadati</taxon>
        <taxon>Pseudomonadota</taxon>
        <taxon>Betaproteobacteria</taxon>
        <taxon>Ferrovales</taxon>
        <taxon>Ferrovaceae</taxon>
        <taxon>Ferrovum</taxon>
    </lineage>
</organism>
<dbReference type="EMBL" id="LRRD01000013">
    <property type="protein sequence ID" value="KXW58503.1"/>
    <property type="molecule type" value="Genomic_DNA"/>
</dbReference>
<reference evidence="2 3" key="1">
    <citation type="submission" date="2016-01" db="EMBL/GenBank/DDBJ databases">
        <title>Genome sequence of the acidophilic iron oxidising Ferrovum strain Z-31.</title>
        <authorList>
            <person name="Poehlein A."/>
            <person name="Ullrich S.R."/>
            <person name="Schloemann M."/>
            <person name="Muehling M."/>
            <person name="Daniel R."/>
        </authorList>
    </citation>
    <scope>NUCLEOTIDE SEQUENCE [LARGE SCALE GENOMIC DNA]</scope>
    <source>
        <strain evidence="2 3">Z-31</strain>
    </source>
</reference>
<dbReference type="PATRIC" id="fig|1789004.3.peg.917"/>
<dbReference type="InterPro" id="IPR051928">
    <property type="entry name" value="NorD/CobT"/>
</dbReference>
<sequence>MSDFPVPEKSTWADFFIRHFGSGRLDQDHLRPLKGVSFGTVRRRLYFYGRSFWDAEVRLASTGHAWSEREGRRPHWHEGVLYLPETFESQGAVPGGEVYRAALAHALCHLKYGLPLVQSGLDAWTRRVVETVEDARVEALALRTWPGLLRLWQGLHTITPAARNSAGHYLERLARALLDSTYEDEDEWIRQGKSLFGSMPLDQEDFSVRVGRALAQSFRTKKIPVRIQSDQVLLTYRDDNRQCWAAHSEGNGTAGPVSRKVVRNRRFKFFGLNFKVVDESDNPSAKQFSLLAALFNFKLDIGVSVEDKDTDALGVYRYPEWDYKGQIERPSWVRILEKLPKSGDSQWVDDIIAEHKPLISRMRFVLDALQPAENQRLRKLEEGDEMDLNAAIRAYCDIRMGIPPDTRIMMRTLRQERDIAVLVLLDLSRSTNEKVPGQNHSILHLTQQACVLLADAIGKVGDPFAIHGFCSDSRHNVSYYCFKNFDQPYDQLAKARLAGMQGQLSTRMGAAIRHATTHLEWQKKGRKLLILLTDGEPADVDVRDRKYLRYDTRKAVEDAVREGVQVYCLTLDPRADQYVSTIFGARNYLVVDHVARLPEKLPLLYAGLTRS</sequence>
<dbReference type="OrthoDB" id="9758211at2"/>
<dbReference type="PANTHER" id="PTHR41248:SF1">
    <property type="entry name" value="NORD PROTEIN"/>
    <property type="match status" value="1"/>
</dbReference>
<accession>A0A149VZ48</accession>
<protein>
    <submittedName>
        <fullName evidence="2">von Willebrand factor type A domain protein</fullName>
    </submittedName>
</protein>
<dbReference type="Gene3D" id="3.40.50.410">
    <property type="entry name" value="von Willebrand factor, type A domain"/>
    <property type="match status" value="1"/>
</dbReference>
<dbReference type="Proteomes" id="UP000075653">
    <property type="component" value="Unassembled WGS sequence"/>
</dbReference>
<dbReference type="Pfam" id="PF00092">
    <property type="entry name" value="VWA"/>
    <property type="match status" value="1"/>
</dbReference>
<dbReference type="InterPro" id="IPR036465">
    <property type="entry name" value="vWFA_dom_sf"/>
</dbReference>
<dbReference type="SMART" id="SM00327">
    <property type="entry name" value="VWA"/>
    <property type="match status" value="1"/>
</dbReference>
<dbReference type="PANTHER" id="PTHR41248">
    <property type="entry name" value="NORD PROTEIN"/>
    <property type="match status" value="1"/>
</dbReference>
<dbReference type="SUPFAM" id="SSF53300">
    <property type="entry name" value="vWA-like"/>
    <property type="match status" value="1"/>
</dbReference>
<name>A0A149VZ48_9PROT</name>
<dbReference type="PROSITE" id="PS50234">
    <property type="entry name" value="VWFA"/>
    <property type="match status" value="1"/>
</dbReference>
<dbReference type="STRING" id="1789004.FEMY_09020"/>
<dbReference type="RefSeq" id="WP_051862486.1">
    <property type="nucleotide sequence ID" value="NZ_JPOQ01000074.1"/>
</dbReference>
<evidence type="ECO:0000313" key="3">
    <source>
        <dbReference type="Proteomes" id="UP000075653"/>
    </source>
</evidence>
<comment type="caution">
    <text evidence="2">The sequence shown here is derived from an EMBL/GenBank/DDBJ whole genome shotgun (WGS) entry which is preliminary data.</text>
</comment>